<reference evidence="1 2" key="2">
    <citation type="submission" date="2018-11" db="EMBL/GenBank/DDBJ databases">
        <authorList>
            <consortium name="Pathogen Informatics"/>
        </authorList>
    </citation>
    <scope>NUCLEOTIDE SEQUENCE [LARGE SCALE GENOMIC DNA]</scope>
</reference>
<accession>A0A183VDF0</accession>
<sequence length="95" mass="10685">MAMEGKSSTGETGINLHNIKYFQMACAGKVKCFEQSENSTRKRMAIARQEIALKKMLQAETLNAEQAIELRHVRTQQVKQAILRRAGLADQVHSL</sequence>
<name>A0A183VDF0_TOXCA</name>
<evidence type="ECO:0000313" key="2">
    <source>
        <dbReference type="Proteomes" id="UP000050794"/>
    </source>
</evidence>
<dbReference type="Proteomes" id="UP000050794">
    <property type="component" value="Unassembled WGS sequence"/>
</dbReference>
<reference evidence="3" key="1">
    <citation type="submission" date="2016-06" db="UniProtKB">
        <authorList>
            <consortium name="WormBaseParasite"/>
        </authorList>
    </citation>
    <scope>IDENTIFICATION</scope>
</reference>
<dbReference type="WBParaSite" id="TCNE_0001877401-mRNA-1">
    <property type="protein sequence ID" value="TCNE_0001877401-mRNA-1"/>
    <property type="gene ID" value="TCNE_0001877401"/>
</dbReference>
<keyword evidence="2" id="KW-1185">Reference proteome</keyword>
<dbReference type="EMBL" id="UYWY01025935">
    <property type="protein sequence ID" value="VDM50091.1"/>
    <property type="molecule type" value="Genomic_DNA"/>
</dbReference>
<dbReference type="AlphaFoldDB" id="A0A183VDF0"/>
<organism evidence="2 3">
    <name type="scientific">Toxocara canis</name>
    <name type="common">Canine roundworm</name>
    <dbReference type="NCBI Taxonomy" id="6265"/>
    <lineage>
        <taxon>Eukaryota</taxon>
        <taxon>Metazoa</taxon>
        <taxon>Ecdysozoa</taxon>
        <taxon>Nematoda</taxon>
        <taxon>Chromadorea</taxon>
        <taxon>Rhabditida</taxon>
        <taxon>Spirurina</taxon>
        <taxon>Ascaridomorpha</taxon>
        <taxon>Ascaridoidea</taxon>
        <taxon>Toxocaridae</taxon>
        <taxon>Toxocara</taxon>
    </lineage>
</organism>
<proteinExistence type="predicted"/>
<protein>
    <submittedName>
        <fullName evidence="3">HTH psq-type domain-containing protein</fullName>
    </submittedName>
</protein>
<gene>
    <name evidence="1" type="ORF">TCNE_LOCUS18770</name>
</gene>
<evidence type="ECO:0000313" key="3">
    <source>
        <dbReference type="WBParaSite" id="TCNE_0001877401-mRNA-1"/>
    </source>
</evidence>
<evidence type="ECO:0000313" key="1">
    <source>
        <dbReference type="EMBL" id="VDM50091.1"/>
    </source>
</evidence>